<dbReference type="KEGG" id="tsq:D3A95_09940"/>
<dbReference type="AlphaFoldDB" id="A0A3B7MCE5"/>
<dbReference type="SMART" id="SM00271">
    <property type="entry name" value="DnaJ"/>
    <property type="match status" value="1"/>
</dbReference>
<dbReference type="SUPFAM" id="SSF46565">
    <property type="entry name" value="Chaperone J-domain"/>
    <property type="match status" value="1"/>
</dbReference>
<evidence type="ECO:0000256" key="1">
    <source>
        <dbReference type="SAM" id="MobiDB-lite"/>
    </source>
</evidence>
<dbReference type="PROSITE" id="PS00636">
    <property type="entry name" value="DNAJ_1"/>
    <property type="match status" value="1"/>
</dbReference>
<reference evidence="5" key="1">
    <citation type="submission" date="2018-09" db="EMBL/GenBank/DDBJ databases">
        <title>Complete genome sequence of thermophilic cyanobacteria strain Thermosynechococcus elongatus PKUAC-SCTE542.</title>
        <authorList>
            <person name="Liang Y."/>
            <person name="Tang J."/>
            <person name="Daroch M."/>
        </authorList>
    </citation>
    <scope>NUCLEOTIDE SEQUENCE [LARGE SCALE GENOMIC DNA]</scope>
    <source>
        <strain evidence="5">E542</strain>
    </source>
</reference>
<dbReference type="InterPro" id="IPR001623">
    <property type="entry name" value="DnaJ_domain"/>
</dbReference>
<sequence>MAHLSPSRTHYDVLEVAPTASLAEIRRAYREKSKLYHPDTTTLPVAIAREEFHRLNEAYAVLTNPEQRQWYDLQLRLRAPSKQSSTPGIGGSSRSQGSVRSSAIPPDDRPLSPGELFALFILGVTFIGCLVLAVIVGLSQQGQEWILQIVSRISELG</sequence>
<feature type="domain" description="J" evidence="3">
    <location>
        <begin position="9"/>
        <end position="75"/>
    </location>
</feature>
<dbReference type="InterPro" id="IPR036869">
    <property type="entry name" value="J_dom_sf"/>
</dbReference>
<evidence type="ECO:0000256" key="2">
    <source>
        <dbReference type="SAM" id="Phobius"/>
    </source>
</evidence>
<name>A0A3B7MCE5_9CYAN</name>
<feature type="compositionally biased region" description="Low complexity" evidence="1">
    <location>
        <begin position="92"/>
        <end position="102"/>
    </location>
</feature>
<dbReference type="PANTHER" id="PTHR44825">
    <property type="match status" value="1"/>
</dbReference>
<dbReference type="Pfam" id="PF00226">
    <property type="entry name" value="DnaJ"/>
    <property type="match status" value="1"/>
</dbReference>
<accession>A0A3B7MCE5</accession>
<dbReference type="CDD" id="cd06257">
    <property type="entry name" value="DnaJ"/>
    <property type="match status" value="1"/>
</dbReference>
<evidence type="ECO:0000313" key="5">
    <source>
        <dbReference type="Proteomes" id="UP000261812"/>
    </source>
</evidence>
<gene>
    <name evidence="4" type="ORF">D3A95_09940</name>
</gene>
<dbReference type="PRINTS" id="PR00625">
    <property type="entry name" value="JDOMAIN"/>
</dbReference>
<keyword evidence="2" id="KW-1133">Transmembrane helix</keyword>
<organism evidence="4 5">
    <name type="scientific">Thermosynechococcus sichuanensis E542</name>
    <dbReference type="NCBI Taxonomy" id="2016101"/>
    <lineage>
        <taxon>Bacteria</taxon>
        <taxon>Bacillati</taxon>
        <taxon>Cyanobacteriota</taxon>
        <taxon>Cyanophyceae</taxon>
        <taxon>Acaryochloridales</taxon>
        <taxon>Thermosynechococcaceae</taxon>
        <taxon>Thermosynechococcus</taxon>
        <taxon>Thermosynechococcus sichuanensis</taxon>
    </lineage>
</organism>
<keyword evidence="5" id="KW-1185">Reference proteome</keyword>
<protein>
    <submittedName>
        <fullName evidence="4">J domain-containing protein</fullName>
    </submittedName>
</protein>
<feature type="region of interest" description="Disordered" evidence="1">
    <location>
        <begin position="81"/>
        <end position="107"/>
    </location>
</feature>
<evidence type="ECO:0000313" key="4">
    <source>
        <dbReference type="EMBL" id="AXY68297.1"/>
    </source>
</evidence>
<dbReference type="PANTHER" id="PTHR44825:SF1">
    <property type="entry name" value="DNAJ HOMOLOG SUBFAMILY C MEMBER 4"/>
    <property type="match status" value="1"/>
</dbReference>
<dbReference type="InterPro" id="IPR052763">
    <property type="entry name" value="DnaJ_C4"/>
</dbReference>
<evidence type="ECO:0000259" key="3">
    <source>
        <dbReference type="PROSITE" id="PS50076"/>
    </source>
</evidence>
<feature type="transmembrane region" description="Helical" evidence="2">
    <location>
        <begin position="116"/>
        <end position="138"/>
    </location>
</feature>
<keyword evidence="2" id="KW-0812">Transmembrane</keyword>
<dbReference type="Gene3D" id="1.10.287.110">
    <property type="entry name" value="DnaJ domain"/>
    <property type="match status" value="1"/>
</dbReference>
<keyword evidence="2" id="KW-0472">Membrane</keyword>
<dbReference type="PROSITE" id="PS50076">
    <property type="entry name" value="DNAJ_2"/>
    <property type="match status" value="1"/>
</dbReference>
<dbReference type="Proteomes" id="UP000261812">
    <property type="component" value="Chromosome"/>
</dbReference>
<dbReference type="InterPro" id="IPR018253">
    <property type="entry name" value="DnaJ_domain_CS"/>
</dbReference>
<proteinExistence type="predicted"/>
<dbReference type="EMBL" id="CP032152">
    <property type="protein sequence ID" value="AXY68297.1"/>
    <property type="molecule type" value="Genomic_DNA"/>
</dbReference>
<dbReference type="RefSeq" id="WP_181494852.1">
    <property type="nucleotide sequence ID" value="NZ_CP032152.1"/>
</dbReference>